<dbReference type="Proteomes" id="UP000199075">
    <property type="component" value="Unassembled WGS sequence"/>
</dbReference>
<dbReference type="RefSeq" id="WP_023005733.1">
    <property type="nucleotide sequence ID" value="NZ_FNIV01000004.1"/>
</dbReference>
<sequence length="222" mass="24004">MSEPGELIIDPQGGTPADACVFILHGLGADGRDFEPLVPALSLPRDASVRFILPHAPRLPVTINGGMVMPAWYDIKEMSLDRRVDEPQLIASAERIQGLVREQIGHGIDSRRIILAGFSQGGAVAYQAALSFEQPLGGLLALSTYFATADSIALAEANRELPIEVHHGSFDPVVPEALGKAGFETVKRLGYPAHYRQYPMAHAVCPQQVADIGHWLGQRLAR</sequence>
<dbReference type="PANTHER" id="PTHR10655">
    <property type="entry name" value="LYSOPHOSPHOLIPASE-RELATED"/>
    <property type="match status" value="1"/>
</dbReference>
<dbReference type="InterPro" id="IPR003140">
    <property type="entry name" value="PLipase/COase/thioEstase"/>
</dbReference>
<dbReference type="InterPro" id="IPR029058">
    <property type="entry name" value="AB_hydrolase_fold"/>
</dbReference>
<dbReference type="STRING" id="419597.SAMN04487957_104160"/>
<name>A0A1H0HG83_9GAMM</name>
<dbReference type="OrthoDB" id="9801763at2"/>
<dbReference type="Gene3D" id="3.40.50.1820">
    <property type="entry name" value="alpha/beta hydrolase"/>
    <property type="match status" value="1"/>
</dbReference>
<evidence type="ECO:0000313" key="4">
    <source>
        <dbReference type="EMBL" id="SDO18168.1"/>
    </source>
</evidence>
<dbReference type="GO" id="GO:0016787">
    <property type="term" value="F:hydrolase activity"/>
    <property type="evidence" value="ECO:0007669"/>
    <property type="project" value="UniProtKB-KW"/>
</dbReference>
<protein>
    <submittedName>
        <fullName evidence="4">Phospholipase/carboxylesterase</fullName>
    </submittedName>
</protein>
<evidence type="ECO:0000256" key="2">
    <source>
        <dbReference type="ARBA" id="ARBA00022801"/>
    </source>
</evidence>
<evidence type="ECO:0000313" key="5">
    <source>
        <dbReference type="Proteomes" id="UP000199075"/>
    </source>
</evidence>
<dbReference type="AlphaFoldDB" id="A0A1H0HG83"/>
<dbReference type="SUPFAM" id="SSF53474">
    <property type="entry name" value="alpha/beta-Hydrolases"/>
    <property type="match status" value="1"/>
</dbReference>
<dbReference type="EMBL" id="FNIV01000004">
    <property type="protein sequence ID" value="SDO18168.1"/>
    <property type="molecule type" value="Genomic_DNA"/>
</dbReference>
<evidence type="ECO:0000259" key="3">
    <source>
        <dbReference type="Pfam" id="PF02230"/>
    </source>
</evidence>
<accession>A0A1H0HG83</accession>
<dbReference type="InterPro" id="IPR050565">
    <property type="entry name" value="LYPA1-2/EST-like"/>
</dbReference>
<reference evidence="5" key="1">
    <citation type="submission" date="2016-10" db="EMBL/GenBank/DDBJ databases">
        <authorList>
            <person name="Varghese N."/>
            <person name="Submissions S."/>
        </authorList>
    </citation>
    <scope>NUCLEOTIDE SEQUENCE [LARGE SCALE GENOMIC DNA]</scope>
    <source>
        <strain evidence="5">CGMCC 1.6444</strain>
    </source>
</reference>
<proteinExistence type="inferred from homology"/>
<gene>
    <name evidence="4" type="ORF">SAMN04487957_104160</name>
</gene>
<feature type="domain" description="Phospholipase/carboxylesterase/thioesterase" evidence="3">
    <location>
        <begin position="14"/>
        <end position="216"/>
    </location>
</feature>
<keyword evidence="5" id="KW-1185">Reference proteome</keyword>
<dbReference type="PANTHER" id="PTHR10655:SF17">
    <property type="entry name" value="LYSOPHOSPHOLIPASE-LIKE PROTEIN 1"/>
    <property type="match status" value="1"/>
</dbReference>
<evidence type="ECO:0000256" key="1">
    <source>
        <dbReference type="ARBA" id="ARBA00006499"/>
    </source>
</evidence>
<organism evidence="4 5">
    <name type="scientific">Halomonas shengliensis</name>
    <dbReference type="NCBI Taxonomy" id="419597"/>
    <lineage>
        <taxon>Bacteria</taxon>
        <taxon>Pseudomonadati</taxon>
        <taxon>Pseudomonadota</taxon>
        <taxon>Gammaproteobacteria</taxon>
        <taxon>Oceanospirillales</taxon>
        <taxon>Halomonadaceae</taxon>
        <taxon>Halomonas</taxon>
    </lineage>
</organism>
<dbReference type="Pfam" id="PF02230">
    <property type="entry name" value="Abhydrolase_2"/>
    <property type="match status" value="1"/>
</dbReference>
<comment type="similarity">
    <text evidence="1">Belongs to the AB hydrolase superfamily. AB hydrolase 2 family.</text>
</comment>
<keyword evidence="2" id="KW-0378">Hydrolase</keyword>